<dbReference type="InParanoid" id="S0EWY3"/>
<evidence type="ECO:0000313" key="10">
    <source>
        <dbReference type="Proteomes" id="UP000014227"/>
    </source>
</evidence>
<evidence type="ECO:0000256" key="6">
    <source>
        <dbReference type="ARBA" id="ARBA00023136"/>
    </source>
</evidence>
<keyword evidence="5 7" id="KW-1133">Transmembrane helix</keyword>
<dbReference type="HOGENOM" id="CLU_024920_1_0_0"/>
<keyword evidence="6 7" id="KW-0472">Membrane</keyword>
<dbReference type="GO" id="GO:0016020">
    <property type="term" value="C:membrane"/>
    <property type="evidence" value="ECO:0007669"/>
    <property type="project" value="UniProtKB-SubCell"/>
</dbReference>
<evidence type="ECO:0000313" key="9">
    <source>
        <dbReference type="EMBL" id="CCW36435.1"/>
    </source>
</evidence>
<feature type="transmembrane region" description="Helical" evidence="7">
    <location>
        <begin position="66"/>
        <end position="90"/>
    </location>
</feature>
<feature type="domain" description="Bacterial sugar transferase" evidence="8">
    <location>
        <begin position="64"/>
        <end position="251"/>
    </location>
</feature>
<dbReference type="STRING" id="454171.CP488_01449"/>
<reference evidence="10" key="1">
    <citation type="submission" date="2013-03" db="EMBL/GenBank/DDBJ databases">
        <title>Genome sequence of Chthonomonas calidirosea, the first sequenced genome from the Armatimonadetes phylum (formally candidate division OP10).</title>
        <authorList>
            <person name="Lee K.C.Y."/>
            <person name="Morgan X.C."/>
            <person name="Dunfield P.F."/>
            <person name="Tamas I."/>
            <person name="Houghton K.M."/>
            <person name="Vyssotski M."/>
            <person name="Ryan J.L.J."/>
            <person name="Lagutin K."/>
            <person name="McDonald I.R."/>
            <person name="Stott M.B."/>
        </authorList>
    </citation>
    <scope>NUCLEOTIDE SEQUENCE [LARGE SCALE GENOMIC DNA]</scope>
    <source>
        <strain evidence="10">DSM 23976 / ICMP 18418 / T49</strain>
    </source>
</reference>
<evidence type="ECO:0000256" key="3">
    <source>
        <dbReference type="ARBA" id="ARBA00022679"/>
    </source>
</evidence>
<dbReference type="PANTHER" id="PTHR30576">
    <property type="entry name" value="COLANIC BIOSYNTHESIS UDP-GLUCOSE LIPID CARRIER TRANSFERASE"/>
    <property type="match status" value="1"/>
</dbReference>
<dbReference type="KEGG" id="ccz:CCALI_02642"/>
<sequence>MGVMSQNSASPFVTVQEERTDLIENQKSRSYSVRPSYEQEIRRFAKDYVDPRFPCKEVPYARLKRIFDIVVALFALILFSPIMLLAALLIRLTSPGPIIFRQVRVGKGGRYFWCYKFRSMCVDAEQKKQQLLHLNEAKGPVFKMKRDPRVTPVGAILRKLSIDELPQLINVLKGDMSIVGPRPPLPSEVEQYDDYARQRLAVLPGLTCLWQVSGRSNISFERWVELDLLYIETMSFLTDVKILLQTIPAVLTGSGAH</sequence>
<gene>
    <name evidence="9" type="ORF">CCALI_02642</name>
</gene>
<keyword evidence="3 9" id="KW-0808">Transferase</keyword>
<comment type="subcellular location">
    <subcellularLocation>
        <location evidence="1">Membrane</location>
        <topology evidence="1">Multi-pass membrane protein</topology>
    </subcellularLocation>
</comment>
<evidence type="ECO:0000256" key="1">
    <source>
        <dbReference type="ARBA" id="ARBA00004141"/>
    </source>
</evidence>
<keyword evidence="10" id="KW-1185">Reference proteome</keyword>
<evidence type="ECO:0000256" key="4">
    <source>
        <dbReference type="ARBA" id="ARBA00022692"/>
    </source>
</evidence>
<evidence type="ECO:0000259" key="8">
    <source>
        <dbReference type="Pfam" id="PF02397"/>
    </source>
</evidence>
<dbReference type="GO" id="GO:0016780">
    <property type="term" value="F:phosphotransferase activity, for other substituted phosphate groups"/>
    <property type="evidence" value="ECO:0007669"/>
    <property type="project" value="TreeGrafter"/>
</dbReference>
<organism evidence="9 10">
    <name type="scientific">Chthonomonas calidirosea (strain DSM 23976 / ICMP 18418 / T49)</name>
    <dbReference type="NCBI Taxonomy" id="1303518"/>
    <lineage>
        <taxon>Bacteria</taxon>
        <taxon>Bacillati</taxon>
        <taxon>Armatimonadota</taxon>
        <taxon>Chthonomonadia</taxon>
        <taxon>Chthonomonadales</taxon>
        <taxon>Chthonomonadaceae</taxon>
        <taxon>Chthonomonas</taxon>
    </lineage>
</organism>
<dbReference type="NCBIfam" id="TIGR03025">
    <property type="entry name" value="EPS_sugtrans"/>
    <property type="match status" value="1"/>
</dbReference>
<name>S0EWY3_CHTCT</name>
<dbReference type="eggNOG" id="COG2148">
    <property type="taxonomic scope" value="Bacteria"/>
</dbReference>
<protein>
    <submittedName>
        <fullName evidence="9">Exopolysaccharide biosynthesis polyprenyl glycosylphosphotransferase</fullName>
    </submittedName>
</protein>
<proteinExistence type="inferred from homology"/>
<dbReference type="EMBL" id="HF951689">
    <property type="protein sequence ID" value="CCW36435.1"/>
    <property type="molecule type" value="Genomic_DNA"/>
</dbReference>
<dbReference type="Proteomes" id="UP000014227">
    <property type="component" value="Chromosome I"/>
</dbReference>
<evidence type="ECO:0000256" key="5">
    <source>
        <dbReference type="ARBA" id="ARBA00022989"/>
    </source>
</evidence>
<evidence type="ECO:0000256" key="7">
    <source>
        <dbReference type="SAM" id="Phobius"/>
    </source>
</evidence>
<dbReference type="PANTHER" id="PTHR30576:SF10">
    <property type="entry name" value="SLL5057 PROTEIN"/>
    <property type="match status" value="1"/>
</dbReference>
<dbReference type="FunCoup" id="S0EWY3">
    <property type="interactions" value="66"/>
</dbReference>
<dbReference type="InterPro" id="IPR017475">
    <property type="entry name" value="EPS_sugar_tfrase"/>
</dbReference>
<accession>S0EWY3</accession>
<evidence type="ECO:0000256" key="2">
    <source>
        <dbReference type="ARBA" id="ARBA00006464"/>
    </source>
</evidence>
<dbReference type="InterPro" id="IPR003362">
    <property type="entry name" value="Bact_transf"/>
</dbReference>
<dbReference type="AlphaFoldDB" id="S0EWY3"/>
<comment type="similarity">
    <text evidence="2">Belongs to the bacterial sugar transferase family.</text>
</comment>
<dbReference type="PATRIC" id="fig|1303518.3.peg.2746"/>
<dbReference type="Pfam" id="PF02397">
    <property type="entry name" value="Bac_transf"/>
    <property type="match status" value="1"/>
</dbReference>
<keyword evidence="4 7" id="KW-0812">Transmembrane</keyword>